<reference evidence="1 2" key="1">
    <citation type="submission" date="2023-09" db="EMBL/GenBank/DDBJ databases">
        <title>Genomes of two closely related lineages of the louse Polyplax serrata with different host specificities.</title>
        <authorList>
            <person name="Martinu J."/>
            <person name="Tarabai H."/>
            <person name="Stefka J."/>
            <person name="Hypsa V."/>
        </authorList>
    </citation>
    <scope>NUCLEOTIDE SEQUENCE [LARGE SCALE GENOMIC DNA]</scope>
    <source>
        <strain evidence="1">98ZLc_SE</strain>
    </source>
</reference>
<accession>A0ABR1BH15</accession>
<feature type="non-terminal residue" evidence="1">
    <location>
        <position position="109"/>
    </location>
</feature>
<dbReference type="Proteomes" id="UP001359485">
    <property type="component" value="Unassembled WGS sequence"/>
</dbReference>
<evidence type="ECO:0000313" key="2">
    <source>
        <dbReference type="Proteomes" id="UP001359485"/>
    </source>
</evidence>
<protein>
    <submittedName>
        <fullName evidence="1">Uncharacterized protein</fullName>
    </submittedName>
</protein>
<gene>
    <name evidence="1" type="ORF">RUM44_013155</name>
</gene>
<name>A0ABR1BH15_POLSC</name>
<evidence type="ECO:0000313" key="1">
    <source>
        <dbReference type="EMBL" id="KAK6641444.1"/>
    </source>
</evidence>
<comment type="caution">
    <text evidence="1">The sequence shown here is derived from an EMBL/GenBank/DDBJ whole genome shotgun (WGS) entry which is preliminary data.</text>
</comment>
<organism evidence="1 2">
    <name type="scientific">Polyplax serrata</name>
    <name type="common">Common mouse louse</name>
    <dbReference type="NCBI Taxonomy" id="468196"/>
    <lineage>
        <taxon>Eukaryota</taxon>
        <taxon>Metazoa</taxon>
        <taxon>Ecdysozoa</taxon>
        <taxon>Arthropoda</taxon>
        <taxon>Hexapoda</taxon>
        <taxon>Insecta</taxon>
        <taxon>Pterygota</taxon>
        <taxon>Neoptera</taxon>
        <taxon>Paraneoptera</taxon>
        <taxon>Psocodea</taxon>
        <taxon>Troctomorpha</taxon>
        <taxon>Phthiraptera</taxon>
        <taxon>Anoplura</taxon>
        <taxon>Polyplacidae</taxon>
        <taxon>Polyplax</taxon>
    </lineage>
</organism>
<dbReference type="EMBL" id="JAWJWF010000001">
    <property type="protein sequence ID" value="KAK6641444.1"/>
    <property type="molecule type" value="Genomic_DNA"/>
</dbReference>
<sequence length="109" mass="12559">MLLLGSEEDWVTGLGKRLMDFGSRKDGKTTDAMMNESVGVIHASVPGDTQEETKMDRPFCLHPLLEENQSFFVRFALQKEKLVEKLVEHKGETRQKMWKSCQTLRRMEG</sequence>
<keyword evidence="2" id="KW-1185">Reference proteome</keyword>
<proteinExistence type="predicted"/>